<sequence length="45" mass="5494">MNEQECLECMSKNTGEYMDPVEKSDGMHYYFLCEDCKHEWEIIRK</sequence>
<protein>
    <submittedName>
        <fullName evidence="1">Uncharacterized protein</fullName>
    </submittedName>
</protein>
<evidence type="ECO:0000313" key="2">
    <source>
        <dbReference type="Proteomes" id="UP000196239"/>
    </source>
</evidence>
<reference evidence="2" key="1">
    <citation type="submission" date="2015-10" db="EMBL/GenBank/DDBJ databases">
        <authorList>
            <person name="Lehtovirta-Morley L.E."/>
            <person name="Vieille C."/>
        </authorList>
    </citation>
    <scope>NUCLEOTIDE SEQUENCE [LARGE SCALE GENOMIC DNA]</scope>
</reference>
<dbReference type="KEGG" id="ndv:NDEV_1266"/>
<proteinExistence type="predicted"/>
<dbReference type="Proteomes" id="UP000196239">
    <property type="component" value="Chromosome 1"/>
</dbReference>
<dbReference type="EMBL" id="LN890280">
    <property type="protein sequence ID" value="CUR52031.1"/>
    <property type="molecule type" value="Genomic_DNA"/>
</dbReference>
<dbReference type="AlphaFoldDB" id="A0A128A3V9"/>
<gene>
    <name evidence="1" type="ORF">NDEV_1266</name>
</gene>
<organism evidence="1 2">
    <name type="scientific">Nitrosotalea devaniterrae</name>
    <dbReference type="NCBI Taxonomy" id="1078905"/>
    <lineage>
        <taxon>Archaea</taxon>
        <taxon>Nitrososphaerota</taxon>
        <taxon>Nitrososphaeria</taxon>
        <taxon>Nitrosotaleales</taxon>
        <taxon>Nitrosotaleaceae</taxon>
        <taxon>Nitrosotalea</taxon>
    </lineage>
</organism>
<name>A0A128A3V9_9ARCH</name>
<accession>A0A128A3V9</accession>
<evidence type="ECO:0000313" key="1">
    <source>
        <dbReference type="EMBL" id="CUR52031.1"/>
    </source>
</evidence>
<keyword evidence="2" id="KW-1185">Reference proteome</keyword>